<dbReference type="PANTHER" id="PTHR39405">
    <property type="entry name" value="DSC E3 UBIQUITIN LIGASE COMPLEX SUBUNIT 4"/>
    <property type="match status" value="1"/>
</dbReference>
<evidence type="ECO:0000259" key="3">
    <source>
        <dbReference type="Pfam" id="PF08508"/>
    </source>
</evidence>
<dbReference type="InterPro" id="IPR013715">
    <property type="entry name" value="DUF1746"/>
</dbReference>
<dbReference type="KEGG" id="uvi:66063313"/>
<dbReference type="GO" id="GO:0032933">
    <property type="term" value="P:SREBP signaling pathway"/>
    <property type="evidence" value="ECO:0007669"/>
    <property type="project" value="InterPro"/>
</dbReference>
<feature type="transmembrane region" description="Helical" evidence="2">
    <location>
        <begin position="133"/>
        <end position="152"/>
    </location>
</feature>
<feature type="region of interest" description="Disordered" evidence="1">
    <location>
        <begin position="273"/>
        <end position="299"/>
    </location>
</feature>
<reference evidence="4" key="1">
    <citation type="submission" date="2020-03" db="EMBL/GenBank/DDBJ databases">
        <title>A mixture of massive structural variations and highly conserved coding sequences in Ustilaginoidea virens genome.</title>
        <authorList>
            <person name="Zhang K."/>
            <person name="Zhao Z."/>
            <person name="Zhang Z."/>
            <person name="Li Y."/>
            <person name="Hsiang T."/>
            <person name="Sun W."/>
        </authorList>
    </citation>
    <scope>NUCLEOTIDE SEQUENCE</scope>
    <source>
        <strain evidence="4">UV-8b</strain>
    </source>
</reference>
<dbReference type="OrthoDB" id="5428737at2759"/>
<protein>
    <recommendedName>
        <fullName evidence="3">DUF1746 domain-containing protein</fullName>
    </recommendedName>
</protein>
<dbReference type="AlphaFoldDB" id="A0A8E5HMW6"/>
<evidence type="ECO:0000313" key="4">
    <source>
        <dbReference type="EMBL" id="QUC18294.1"/>
    </source>
</evidence>
<feature type="compositionally biased region" description="Basic residues" evidence="1">
    <location>
        <begin position="54"/>
        <end position="69"/>
    </location>
</feature>
<dbReference type="GO" id="GO:0044695">
    <property type="term" value="C:Dsc E3 ubiquitin ligase complex"/>
    <property type="evidence" value="ECO:0007669"/>
    <property type="project" value="InterPro"/>
</dbReference>
<keyword evidence="2" id="KW-0472">Membrane</keyword>
<sequence length="361" mass="39630">MNHDHAASSPGPSPDETPMPQLDDDDTASIPTHNGPTPVGAFHHGESQPPSPSRSRRRRKKKNKKERHPGLVKKLSFVTHLLKSLDLLVFAEISSLYYMECSMFRLLLRAVGQYMYLTPKDESIPFFMPSGRLHVLLVLIPNLLCMIFHLFASLPHGPEFHRGYQHGGLIIDFVGQRPATSRLYYLAADITILAVQCLMLAIHTQREQLRVALKTFRPILPEFAEEMQAALLPVQDLDAEERGVSLHDPDIAFSGLNDAATDENGNVEMQLLDGSREQGGGQGQHGEAAASLQRGTGQGCPRAQLSDVMNSGNAVLGNYFVVQSVLSAASLRTLSYGAALATLQARRRAVVAQTATIRPNR</sequence>
<keyword evidence="5" id="KW-1185">Reference proteome</keyword>
<dbReference type="GO" id="GO:0005783">
    <property type="term" value="C:endoplasmic reticulum"/>
    <property type="evidence" value="ECO:0007669"/>
    <property type="project" value="TreeGrafter"/>
</dbReference>
<feature type="transmembrane region" description="Helical" evidence="2">
    <location>
        <begin position="183"/>
        <end position="202"/>
    </location>
</feature>
<dbReference type="GeneID" id="66063313"/>
<feature type="domain" description="DUF1746" evidence="3">
    <location>
        <begin position="84"/>
        <end position="199"/>
    </location>
</feature>
<dbReference type="Pfam" id="PF08508">
    <property type="entry name" value="DUF1746"/>
    <property type="match status" value="1"/>
</dbReference>
<accession>A0A8E5HMW6</accession>
<evidence type="ECO:0000256" key="2">
    <source>
        <dbReference type="SAM" id="Phobius"/>
    </source>
</evidence>
<keyword evidence="2" id="KW-0812">Transmembrane</keyword>
<evidence type="ECO:0000313" key="5">
    <source>
        <dbReference type="Proteomes" id="UP000027002"/>
    </source>
</evidence>
<dbReference type="PANTHER" id="PTHR39405:SF1">
    <property type="entry name" value="DSC E3 UBIQUITIN LIGASE COMPLEX SUBUNIT 4"/>
    <property type="match status" value="1"/>
</dbReference>
<dbReference type="Proteomes" id="UP000027002">
    <property type="component" value="Chromosome 2"/>
</dbReference>
<organism evidence="4 5">
    <name type="scientific">Ustilaginoidea virens</name>
    <name type="common">Rice false smut fungus</name>
    <name type="synonym">Villosiclava virens</name>
    <dbReference type="NCBI Taxonomy" id="1159556"/>
    <lineage>
        <taxon>Eukaryota</taxon>
        <taxon>Fungi</taxon>
        <taxon>Dikarya</taxon>
        <taxon>Ascomycota</taxon>
        <taxon>Pezizomycotina</taxon>
        <taxon>Sordariomycetes</taxon>
        <taxon>Hypocreomycetidae</taxon>
        <taxon>Hypocreales</taxon>
        <taxon>Clavicipitaceae</taxon>
        <taxon>Ustilaginoidea</taxon>
    </lineage>
</organism>
<gene>
    <name evidence="4" type="ORF">UV8b_02535</name>
</gene>
<dbReference type="EMBL" id="CP072754">
    <property type="protein sequence ID" value="QUC18294.1"/>
    <property type="molecule type" value="Genomic_DNA"/>
</dbReference>
<dbReference type="InterPro" id="IPR038967">
    <property type="entry name" value="Dsc4-like"/>
</dbReference>
<dbReference type="RefSeq" id="XP_042995967.1">
    <property type="nucleotide sequence ID" value="XM_043140033.1"/>
</dbReference>
<feature type="region of interest" description="Disordered" evidence="1">
    <location>
        <begin position="1"/>
        <end position="69"/>
    </location>
</feature>
<proteinExistence type="predicted"/>
<evidence type="ECO:0000256" key="1">
    <source>
        <dbReference type="SAM" id="MobiDB-lite"/>
    </source>
</evidence>
<keyword evidence="2" id="KW-1133">Transmembrane helix</keyword>
<name>A0A8E5HMW6_USTVR</name>